<sequence>MEIIDNIKRIKREADSLLNRTSGSILTRFLTVVFVTSLIPTAYFSYIDYLQGVVKEQDKLENRVSGLSTDISLLQGTVSVLKLCLSSKKEGNVNSDWYCESAIGAYEGSSEHWPPTHREEVLKRNAIEAMLIDTEYYLGLKRSKVKSAGVSKSKEEVLLEALLNSKSMFALITALLIVSAYMYYRYYSFSKNEINSYNKSSKSDAE</sequence>
<evidence type="ECO:0000256" key="1">
    <source>
        <dbReference type="SAM" id="Phobius"/>
    </source>
</evidence>
<gene>
    <name evidence="2" type="ORF">MT2528_3257</name>
</gene>
<reference evidence="2 3" key="1">
    <citation type="submission" date="2016-11" db="EMBL/GenBank/DDBJ databases">
        <authorList>
            <person name="Klemetsen T."/>
        </authorList>
    </citation>
    <scope>NUCLEOTIDE SEQUENCE [LARGE SCALE GENOMIC DNA]</scope>
    <source>
        <strain evidence="2">MT 2528</strain>
    </source>
</reference>
<keyword evidence="2" id="KW-0418">Kinase</keyword>
<evidence type="ECO:0000313" key="2">
    <source>
        <dbReference type="EMBL" id="SGY96715.1"/>
    </source>
</evidence>
<accession>A0ABY1HJE6</accession>
<comment type="caution">
    <text evidence="2">The sequence shown here is derived from an EMBL/GenBank/DDBJ whole genome shotgun (WGS) entry which is preliminary data.</text>
</comment>
<keyword evidence="1" id="KW-0812">Transmembrane</keyword>
<keyword evidence="1" id="KW-0472">Membrane</keyword>
<proteinExistence type="predicted"/>
<dbReference type="EMBL" id="FPLJ01000073">
    <property type="protein sequence ID" value="SGY96715.1"/>
    <property type="molecule type" value="Genomic_DNA"/>
</dbReference>
<dbReference type="GO" id="GO:0016301">
    <property type="term" value="F:kinase activity"/>
    <property type="evidence" value="ECO:0007669"/>
    <property type="project" value="UniProtKB-KW"/>
</dbReference>
<protein>
    <submittedName>
        <fullName evidence="2">Integral membrane sensor signal transduction histidine kinase</fullName>
    </submittedName>
</protein>
<keyword evidence="3" id="KW-1185">Reference proteome</keyword>
<evidence type="ECO:0000313" key="3">
    <source>
        <dbReference type="Proteomes" id="UP000182660"/>
    </source>
</evidence>
<keyword evidence="1" id="KW-1133">Transmembrane helix</keyword>
<dbReference type="RefSeq" id="WP_075472942.1">
    <property type="nucleotide sequence ID" value="NZ_CAWQZC010000130.1"/>
</dbReference>
<keyword evidence="2" id="KW-0808">Transferase</keyword>
<name>A0ABY1HJE6_9GAMM</name>
<feature type="transmembrane region" description="Helical" evidence="1">
    <location>
        <begin position="167"/>
        <end position="184"/>
    </location>
</feature>
<dbReference type="Proteomes" id="UP000182660">
    <property type="component" value="Unassembled WGS sequence"/>
</dbReference>
<dbReference type="GeneID" id="61297089"/>
<feature type="transmembrane region" description="Helical" evidence="1">
    <location>
        <begin position="25"/>
        <end position="46"/>
    </location>
</feature>
<organism evidence="2 3">
    <name type="scientific">Moritella viscosa</name>
    <dbReference type="NCBI Taxonomy" id="80854"/>
    <lineage>
        <taxon>Bacteria</taxon>
        <taxon>Pseudomonadati</taxon>
        <taxon>Pseudomonadota</taxon>
        <taxon>Gammaproteobacteria</taxon>
        <taxon>Alteromonadales</taxon>
        <taxon>Moritellaceae</taxon>
        <taxon>Moritella</taxon>
    </lineage>
</organism>